<evidence type="ECO:0000313" key="3">
    <source>
        <dbReference type="Proteomes" id="UP000886757"/>
    </source>
</evidence>
<dbReference type="AlphaFoldDB" id="A0A9D1ADQ9"/>
<organism evidence="2 3">
    <name type="scientific">Candidatus Choladousia intestinavium</name>
    <dbReference type="NCBI Taxonomy" id="2840727"/>
    <lineage>
        <taxon>Bacteria</taxon>
        <taxon>Bacillati</taxon>
        <taxon>Bacillota</taxon>
        <taxon>Clostridia</taxon>
        <taxon>Lachnospirales</taxon>
        <taxon>Lachnospiraceae</taxon>
        <taxon>Lachnospiraceae incertae sedis</taxon>
        <taxon>Candidatus Choladousia</taxon>
    </lineage>
</organism>
<sequence length="21" mass="2097">MAASTCASRDVTSSLSRVALA</sequence>
<reference evidence="2" key="2">
    <citation type="journal article" date="2021" name="PeerJ">
        <title>Extensive microbial diversity within the chicken gut microbiome revealed by metagenomics and culture.</title>
        <authorList>
            <person name="Gilroy R."/>
            <person name="Ravi A."/>
            <person name="Getino M."/>
            <person name="Pursley I."/>
            <person name="Horton D.L."/>
            <person name="Alikhan N.F."/>
            <person name="Baker D."/>
            <person name="Gharbi K."/>
            <person name="Hall N."/>
            <person name="Watson M."/>
            <person name="Adriaenssens E.M."/>
            <person name="Foster-Nyarko E."/>
            <person name="Jarju S."/>
            <person name="Secka A."/>
            <person name="Antonio M."/>
            <person name="Oren A."/>
            <person name="Chaudhuri R.R."/>
            <person name="La Ragione R."/>
            <person name="Hildebrand F."/>
            <person name="Pallen M.J."/>
        </authorList>
    </citation>
    <scope>NUCLEOTIDE SEQUENCE</scope>
    <source>
        <strain evidence="2">ChiSjej4B22-8148</strain>
    </source>
</reference>
<comment type="caution">
    <text evidence="2">The sequence shown here is derived from an EMBL/GenBank/DDBJ whole genome shotgun (WGS) entry which is preliminary data.</text>
</comment>
<dbReference type="EMBL" id="DVGK01000113">
    <property type="protein sequence ID" value="HIR14271.1"/>
    <property type="molecule type" value="Genomic_DNA"/>
</dbReference>
<protein>
    <submittedName>
        <fullName evidence="2">Uncharacterized protein</fullName>
    </submittedName>
</protein>
<accession>A0A9D1ADQ9</accession>
<reference evidence="2" key="1">
    <citation type="submission" date="2020-10" db="EMBL/GenBank/DDBJ databases">
        <authorList>
            <person name="Gilroy R."/>
        </authorList>
    </citation>
    <scope>NUCLEOTIDE SEQUENCE</scope>
    <source>
        <strain evidence="2">ChiSjej4B22-8148</strain>
    </source>
</reference>
<proteinExistence type="predicted"/>
<name>A0A9D1ADQ9_9FIRM</name>
<evidence type="ECO:0000256" key="1">
    <source>
        <dbReference type="SAM" id="MobiDB-lite"/>
    </source>
</evidence>
<evidence type="ECO:0000313" key="2">
    <source>
        <dbReference type="EMBL" id="HIR14271.1"/>
    </source>
</evidence>
<dbReference type="Proteomes" id="UP000886757">
    <property type="component" value="Unassembled WGS sequence"/>
</dbReference>
<gene>
    <name evidence="2" type="ORF">IAB31_10165</name>
</gene>
<feature type="region of interest" description="Disordered" evidence="1">
    <location>
        <begin position="1"/>
        <end position="21"/>
    </location>
</feature>